<evidence type="ECO:0000313" key="4">
    <source>
        <dbReference type="Proteomes" id="UP000275925"/>
    </source>
</evidence>
<comment type="caution">
    <text evidence="3">The sequence shown here is derived from an EMBL/GenBank/DDBJ whole genome shotgun (WGS) entry which is preliminary data.</text>
</comment>
<keyword evidence="1" id="KW-0238">DNA-binding</keyword>
<dbReference type="InterPro" id="IPR001387">
    <property type="entry name" value="Cro/C1-type_HTH"/>
</dbReference>
<evidence type="ECO:0000256" key="1">
    <source>
        <dbReference type="ARBA" id="ARBA00023125"/>
    </source>
</evidence>
<gene>
    <name evidence="3" type="ORF">NO2_1010</name>
</gene>
<dbReference type="GO" id="GO:0005829">
    <property type="term" value="C:cytosol"/>
    <property type="evidence" value="ECO:0007669"/>
    <property type="project" value="TreeGrafter"/>
</dbReference>
<dbReference type="InterPro" id="IPR050807">
    <property type="entry name" value="TransReg_Diox_bact_type"/>
</dbReference>
<organism evidence="3 4">
    <name type="scientific">Candidatus Termititenax persephonae</name>
    <dbReference type="NCBI Taxonomy" id="2218525"/>
    <lineage>
        <taxon>Bacteria</taxon>
        <taxon>Bacillati</taxon>
        <taxon>Candidatus Margulisiibacteriota</taxon>
        <taxon>Candidatus Termititenacia</taxon>
        <taxon>Candidatus Termititenacales</taxon>
        <taxon>Candidatus Termititenacaceae</taxon>
        <taxon>Candidatus Termititenax</taxon>
    </lineage>
</organism>
<dbReference type="SMART" id="SM00530">
    <property type="entry name" value="HTH_XRE"/>
    <property type="match status" value="1"/>
</dbReference>
<dbReference type="Gene3D" id="1.10.260.40">
    <property type="entry name" value="lambda repressor-like DNA-binding domains"/>
    <property type="match status" value="1"/>
</dbReference>
<reference evidence="3 4" key="1">
    <citation type="journal article" date="2019" name="ISME J.">
        <title>Genome analyses of uncultured TG2/ZB3 bacteria in 'Margulisbacteria' specifically attached to ectosymbiotic spirochetes of protists in the termite gut.</title>
        <authorList>
            <person name="Utami Y.D."/>
            <person name="Kuwahara H."/>
            <person name="Igai K."/>
            <person name="Murakami T."/>
            <person name="Sugaya K."/>
            <person name="Morikawa T."/>
            <person name="Nagura Y."/>
            <person name="Yuki M."/>
            <person name="Deevong P."/>
            <person name="Inoue T."/>
            <person name="Kihara K."/>
            <person name="Lo N."/>
            <person name="Yamada A."/>
            <person name="Ohkuma M."/>
            <person name="Hongoh Y."/>
        </authorList>
    </citation>
    <scope>NUCLEOTIDE SEQUENCE [LARGE SCALE GENOMIC DNA]</scope>
    <source>
        <strain evidence="3">NkOx7-02</strain>
    </source>
</reference>
<dbReference type="Proteomes" id="UP000275925">
    <property type="component" value="Unassembled WGS sequence"/>
</dbReference>
<protein>
    <submittedName>
        <fullName evidence="3">Transcriptional regulator XRE family</fullName>
    </submittedName>
</protein>
<dbReference type="PANTHER" id="PTHR46797">
    <property type="entry name" value="HTH-TYPE TRANSCRIPTIONAL REGULATOR"/>
    <property type="match status" value="1"/>
</dbReference>
<dbReference type="GO" id="GO:0003677">
    <property type="term" value="F:DNA binding"/>
    <property type="evidence" value="ECO:0007669"/>
    <property type="project" value="UniProtKB-KW"/>
</dbReference>
<feature type="domain" description="HTH cro/C1-type" evidence="2">
    <location>
        <begin position="14"/>
        <end position="68"/>
    </location>
</feature>
<dbReference type="SUPFAM" id="SSF47413">
    <property type="entry name" value="lambda repressor-like DNA-binding domains"/>
    <property type="match status" value="1"/>
</dbReference>
<sequence>MQFAQLKQICVYNLKKFRKQAGMSQTQLGLRCATPASYICEIETGRKFPSLEMLVKIADALQVPPHLFLLDEKNKTPIQVFRPLLSDFAKRNLAERLNAQIGAALRRVLRKF</sequence>
<dbReference type="CDD" id="cd00093">
    <property type="entry name" value="HTH_XRE"/>
    <property type="match status" value="1"/>
</dbReference>
<dbReference type="InterPro" id="IPR010982">
    <property type="entry name" value="Lambda_DNA-bd_dom_sf"/>
</dbReference>
<evidence type="ECO:0000259" key="2">
    <source>
        <dbReference type="PROSITE" id="PS50943"/>
    </source>
</evidence>
<evidence type="ECO:0000313" key="3">
    <source>
        <dbReference type="EMBL" id="GBR76470.1"/>
    </source>
</evidence>
<dbReference type="PROSITE" id="PS50943">
    <property type="entry name" value="HTH_CROC1"/>
    <property type="match status" value="1"/>
</dbReference>
<dbReference type="PANTHER" id="PTHR46797:SF1">
    <property type="entry name" value="METHYLPHOSPHONATE SYNTHASE"/>
    <property type="match status" value="1"/>
</dbReference>
<accession>A0A388TH56</accession>
<dbReference type="GO" id="GO:0003700">
    <property type="term" value="F:DNA-binding transcription factor activity"/>
    <property type="evidence" value="ECO:0007669"/>
    <property type="project" value="TreeGrafter"/>
</dbReference>
<name>A0A388TH56_9BACT</name>
<dbReference type="Pfam" id="PF01381">
    <property type="entry name" value="HTH_3"/>
    <property type="match status" value="1"/>
</dbReference>
<dbReference type="EMBL" id="BGZO01000029">
    <property type="protein sequence ID" value="GBR76470.1"/>
    <property type="molecule type" value="Genomic_DNA"/>
</dbReference>
<proteinExistence type="predicted"/>
<keyword evidence="4" id="KW-1185">Reference proteome</keyword>
<dbReference type="AlphaFoldDB" id="A0A388TH56"/>